<dbReference type="GO" id="GO:0008531">
    <property type="term" value="F:riboflavin kinase activity"/>
    <property type="evidence" value="ECO:0007669"/>
    <property type="project" value="UniProtKB-UniRule"/>
</dbReference>
<dbReference type="AlphaFoldDB" id="A0A9X1ZFL5"/>
<evidence type="ECO:0000256" key="6">
    <source>
        <dbReference type="ARBA" id="ARBA00022679"/>
    </source>
</evidence>
<evidence type="ECO:0000256" key="7">
    <source>
        <dbReference type="ARBA" id="ARBA00022695"/>
    </source>
</evidence>
<dbReference type="GO" id="GO:0009398">
    <property type="term" value="P:FMN biosynthetic process"/>
    <property type="evidence" value="ECO:0007669"/>
    <property type="project" value="UniProtKB-UniRule"/>
</dbReference>
<comment type="pathway">
    <text evidence="2 15">Cofactor biosynthesis; FAD biosynthesis; FAD from FMN: step 1/1.</text>
</comment>
<evidence type="ECO:0000313" key="17">
    <source>
        <dbReference type="EMBL" id="MCL1141464.1"/>
    </source>
</evidence>
<dbReference type="EC" id="2.7.7.2" evidence="15"/>
<dbReference type="Pfam" id="PF06574">
    <property type="entry name" value="FAD_syn"/>
    <property type="match status" value="1"/>
</dbReference>
<dbReference type="NCBIfam" id="NF004159">
    <property type="entry name" value="PRK05627.1-2"/>
    <property type="match status" value="1"/>
</dbReference>
<evidence type="ECO:0000256" key="3">
    <source>
        <dbReference type="ARBA" id="ARBA00005201"/>
    </source>
</evidence>
<keyword evidence="18" id="KW-1185">Reference proteome</keyword>
<dbReference type="CDD" id="cd02064">
    <property type="entry name" value="FAD_synthetase_N"/>
    <property type="match status" value="1"/>
</dbReference>
<evidence type="ECO:0000256" key="4">
    <source>
        <dbReference type="ARBA" id="ARBA00022630"/>
    </source>
</evidence>
<dbReference type="SMART" id="SM00904">
    <property type="entry name" value="Flavokinase"/>
    <property type="match status" value="1"/>
</dbReference>
<keyword evidence="10 15" id="KW-0274">FAD</keyword>
<dbReference type="NCBIfam" id="NF004160">
    <property type="entry name" value="PRK05627.1-3"/>
    <property type="match status" value="1"/>
</dbReference>
<keyword evidence="9 15" id="KW-0418">Kinase</keyword>
<dbReference type="NCBIfam" id="NF004162">
    <property type="entry name" value="PRK05627.1-5"/>
    <property type="match status" value="1"/>
</dbReference>
<organism evidence="17 18">
    <name type="scientific">Shewanella gaetbuli</name>
    <dbReference type="NCBI Taxonomy" id="220752"/>
    <lineage>
        <taxon>Bacteria</taxon>
        <taxon>Pseudomonadati</taxon>
        <taxon>Pseudomonadota</taxon>
        <taxon>Gammaproteobacteria</taxon>
        <taxon>Alteromonadales</taxon>
        <taxon>Shewanellaceae</taxon>
        <taxon>Shewanella</taxon>
    </lineage>
</organism>
<dbReference type="InterPro" id="IPR015864">
    <property type="entry name" value="FAD_synthase"/>
</dbReference>
<evidence type="ECO:0000256" key="8">
    <source>
        <dbReference type="ARBA" id="ARBA00022741"/>
    </source>
</evidence>
<dbReference type="Gene3D" id="2.40.30.30">
    <property type="entry name" value="Riboflavin kinase-like"/>
    <property type="match status" value="1"/>
</dbReference>
<comment type="catalytic activity">
    <reaction evidence="13 15">
        <text>riboflavin + ATP = FMN + ADP + H(+)</text>
        <dbReference type="Rhea" id="RHEA:14357"/>
        <dbReference type="ChEBI" id="CHEBI:15378"/>
        <dbReference type="ChEBI" id="CHEBI:30616"/>
        <dbReference type="ChEBI" id="CHEBI:57986"/>
        <dbReference type="ChEBI" id="CHEBI:58210"/>
        <dbReference type="ChEBI" id="CHEBI:456216"/>
        <dbReference type="EC" id="2.7.1.26"/>
    </reaction>
</comment>
<dbReference type="SUPFAM" id="SSF52374">
    <property type="entry name" value="Nucleotidylyl transferase"/>
    <property type="match status" value="1"/>
</dbReference>
<evidence type="ECO:0000313" key="18">
    <source>
        <dbReference type="Proteomes" id="UP001139333"/>
    </source>
</evidence>
<dbReference type="Gene3D" id="3.40.50.620">
    <property type="entry name" value="HUPs"/>
    <property type="match status" value="1"/>
</dbReference>
<keyword evidence="8 15" id="KW-0547">Nucleotide-binding</keyword>
<comment type="function">
    <text evidence="1">Catalyzes the phosphorylation of riboflavin to FMN followed by the adenylation of FMN to FAD.</text>
</comment>
<feature type="domain" description="Riboflavin kinase" evidence="16">
    <location>
        <begin position="183"/>
        <end position="308"/>
    </location>
</feature>
<evidence type="ECO:0000256" key="12">
    <source>
        <dbReference type="ARBA" id="ARBA00023268"/>
    </source>
</evidence>
<evidence type="ECO:0000256" key="5">
    <source>
        <dbReference type="ARBA" id="ARBA00022643"/>
    </source>
</evidence>
<dbReference type="EMBL" id="JAKIKP010000001">
    <property type="protein sequence ID" value="MCL1141464.1"/>
    <property type="molecule type" value="Genomic_DNA"/>
</dbReference>
<keyword evidence="7 15" id="KW-0548">Nucleotidyltransferase</keyword>
<dbReference type="PANTHER" id="PTHR22749">
    <property type="entry name" value="RIBOFLAVIN KINASE/FMN ADENYLYLTRANSFERASE"/>
    <property type="match status" value="1"/>
</dbReference>
<dbReference type="Pfam" id="PF01687">
    <property type="entry name" value="Flavokinase"/>
    <property type="match status" value="1"/>
</dbReference>
<gene>
    <name evidence="17" type="primary">ribF</name>
    <name evidence="17" type="ORF">L2672_01940</name>
</gene>
<evidence type="ECO:0000256" key="2">
    <source>
        <dbReference type="ARBA" id="ARBA00004726"/>
    </source>
</evidence>
<keyword evidence="5 15" id="KW-0288">FMN</keyword>
<comment type="pathway">
    <text evidence="3 15">Cofactor biosynthesis; FMN biosynthesis; FMN from riboflavin (ATP route): step 1/1.</text>
</comment>
<dbReference type="GO" id="GO:0003919">
    <property type="term" value="F:FMN adenylyltransferase activity"/>
    <property type="evidence" value="ECO:0007669"/>
    <property type="project" value="UniProtKB-UniRule"/>
</dbReference>
<dbReference type="NCBIfam" id="TIGR00083">
    <property type="entry name" value="ribF"/>
    <property type="match status" value="1"/>
</dbReference>
<dbReference type="NCBIfam" id="NF004163">
    <property type="entry name" value="PRK05627.1-6"/>
    <property type="match status" value="1"/>
</dbReference>
<proteinExistence type="inferred from homology"/>
<keyword evidence="12" id="KW-0511">Multifunctional enzyme</keyword>
<comment type="catalytic activity">
    <reaction evidence="14 15">
        <text>FMN + ATP + H(+) = FAD + diphosphate</text>
        <dbReference type="Rhea" id="RHEA:17237"/>
        <dbReference type="ChEBI" id="CHEBI:15378"/>
        <dbReference type="ChEBI" id="CHEBI:30616"/>
        <dbReference type="ChEBI" id="CHEBI:33019"/>
        <dbReference type="ChEBI" id="CHEBI:57692"/>
        <dbReference type="ChEBI" id="CHEBI:58210"/>
        <dbReference type="EC" id="2.7.7.2"/>
    </reaction>
</comment>
<comment type="similarity">
    <text evidence="15">Belongs to the ribF family.</text>
</comment>
<evidence type="ECO:0000256" key="10">
    <source>
        <dbReference type="ARBA" id="ARBA00022827"/>
    </source>
</evidence>
<evidence type="ECO:0000259" key="16">
    <source>
        <dbReference type="SMART" id="SM00904"/>
    </source>
</evidence>
<name>A0A9X1ZFL5_9GAMM</name>
<sequence>MELIRGIHNILPSHNGCVLTIGNFDGVHRGHAEVIRNLVNKAHHFQLPAMVMTFEPQPQEMFKGENAPARLSLLRDKIALLDELEIDQLLCVNFTPSFASQPAQAFIEDLLVNKLGVKYLVVGDDFCFGKGREGNFNSLVAAGKQYGFTVVSTQSFLVGSQRVSSTLIREQLQLGNLEQARRMLGHPFMLSGKVAHGQKIGRTIGFPTANIALKRKVVPVRGVFAVRLFTYDSEEEYQGVANVGFRPTVQGQVCQLEVHLFDFDGDLYGKRVDVELVAKIRDEQPFESLDALKKQILNDANEAKALFSFDAS</sequence>
<evidence type="ECO:0000256" key="11">
    <source>
        <dbReference type="ARBA" id="ARBA00022840"/>
    </source>
</evidence>
<evidence type="ECO:0000256" key="9">
    <source>
        <dbReference type="ARBA" id="ARBA00022777"/>
    </source>
</evidence>
<dbReference type="InterPro" id="IPR023465">
    <property type="entry name" value="Riboflavin_kinase_dom_sf"/>
</dbReference>
<comment type="caution">
    <text evidence="17">The sequence shown here is derived from an EMBL/GenBank/DDBJ whole genome shotgun (WGS) entry which is preliminary data.</text>
</comment>
<dbReference type="InterPro" id="IPR015865">
    <property type="entry name" value="Riboflavin_kinase_bac/euk"/>
</dbReference>
<dbReference type="Proteomes" id="UP001139333">
    <property type="component" value="Unassembled WGS sequence"/>
</dbReference>
<accession>A0A9X1ZFL5</accession>
<keyword evidence="4 15" id="KW-0285">Flavoprotein</keyword>
<dbReference type="GO" id="GO:0009231">
    <property type="term" value="P:riboflavin biosynthetic process"/>
    <property type="evidence" value="ECO:0007669"/>
    <property type="project" value="InterPro"/>
</dbReference>
<reference evidence="17" key="1">
    <citation type="submission" date="2022-01" db="EMBL/GenBank/DDBJ databases">
        <title>Whole genome-based taxonomy of the Shewanellaceae.</title>
        <authorList>
            <person name="Martin-Rodriguez A.J."/>
        </authorList>
    </citation>
    <scope>NUCLEOTIDE SEQUENCE</scope>
    <source>
        <strain evidence="17">DSM 16422</strain>
    </source>
</reference>
<dbReference type="PIRSF" id="PIRSF004491">
    <property type="entry name" value="FAD_Synth"/>
    <property type="match status" value="1"/>
</dbReference>
<dbReference type="InterPro" id="IPR014729">
    <property type="entry name" value="Rossmann-like_a/b/a_fold"/>
</dbReference>
<keyword evidence="6 15" id="KW-0808">Transferase</keyword>
<dbReference type="EC" id="2.7.1.26" evidence="15"/>
<dbReference type="SUPFAM" id="SSF82114">
    <property type="entry name" value="Riboflavin kinase-like"/>
    <property type="match status" value="1"/>
</dbReference>
<evidence type="ECO:0000256" key="14">
    <source>
        <dbReference type="ARBA" id="ARBA00049494"/>
    </source>
</evidence>
<dbReference type="PANTHER" id="PTHR22749:SF6">
    <property type="entry name" value="RIBOFLAVIN KINASE"/>
    <property type="match status" value="1"/>
</dbReference>
<dbReference type="InterPro" id="IPR023468">
    <property type="entry name" value="Riboflavin_kinase"/>
</dbReference>
<protein>
    <recommendedName>
        <fullName evidence="15">Riboflavin biosynthesis protein</fullName>
    </recommendedName>
    <domain>
        <recommendedName>
            <fullName evidence="15">Riboflavin kinase</fullName>
            <ecNumber evidence="15">2.7.1.26</ecNumber>
        </recommendedName>
        <alternativeName>
            <fullName evidence="15">Flavokinase</fullName>
        </alternativeName>
    </domain>
    <domain>
        <recommendedName>
            <fullName evidence="15">FMN adenylyltransferase</fullName>
            <ecNumber evidence="15">2.7.7.2</ecNumber>
        </recommendedName>
        <alternativeName>
            <fullName evidence="15">FAD pyrophosphorylase</fullName>
        </alternativeName>
        <alternativeName>
            <fullName evidence="15">FAD synthase</fullName>
        </alternativeName>
    </domain>
</protein>
<evidence type="ECO:0000256" key="13">
    <source>
        <dbReference type="ARBA" id="ARBA00047880"/>
    </source>
</evidence>
<dbReference type="GO" id="GO:0005524">
    <property type="term" value="F:ATP binding"/>
    <property type="evidence" value="ECO:0007669"/>
    <property type="project" value="UniProtKB-UniRule"/>
</dbReference>
<dbReference type="InterPro" id="IPR002606">
    <property type="entry name" value="Riboflavin_kinase_bac"/>
</dbReference>
<dbReference type="GO" id="GO:0006747">
    <property type="term" value="P:FAD biosynthetic process"/>
    <property type="evidence" value="ECO:0007669"/>
    <property type="project" value="UniProtKB-UniRule"/>
</dbReference>
<evidence type="ECO:0000256" key="1">
    <source>
        <dbReference type="ARBA" id="ARBA00002121"/>
    </source>
</evidence>
<keyword evidence="11 15" id="KW-0067">ATP-binding</keyword>
<dbReference type="RefSeq" id="WP_248994140.1">
    <property type="nucleotide sequence ID" value="NZ_JAKIKP010000001.1"/>
</dbReference>
<dbReference type="FunFam" id="3.40.50.620:FF:000021">
    <property type="entry name" value="Riboflavin biosynthesis protein"/>
    <property type="match status" value="1"/>
</dbReference>
<evidence type="ECO:0000256" key="15">
    <source>
        <dbReference type="PIRNR" id="PIRNR004491"/>
    </source>
</evidence>